<reference evidence="5 6" key="1">
    <citation type="submission" date="2019-07" db="EMBL/GenBank/DDBJ databases">
        <title>Genome sequencing of lignin-degrading bacterial isolates.</title>
        <authorList>
            <person name="Gladden J."/>
        </authorList>
    </citation>
    <scope>NUCLEOTIDE SEQUENCE [LARGE SCALE GENOMIC DNA]</scope>
    <source>
        <strain evidence="5 6">J45</strain>
    </source>
</reference>
<gene>
    <name evidence="5" type="ORF">L618_001200000750</name>
</gene>
<comment type="similarity">
    <text evidence="1">Belongs to the universal stress protein A family.</text>
</comment>
<dbReference type="Gene3D" id="3.40.50.620">
    <property type="entry name" value="HUPs"/>
    <property type="match status" value="2"/>
</dbReference>
<dbReference type="PRINTS" id="PR01438">
    <property type="entry name" value="UNVRSLSTRESS"/>
</dbReference>
<comment type="caution">
    <text evidence="5">The sequence shown here is derived from an EMBL/GenBank/DDBJ whole genome shotgun (WGS) entry which is preliminary data.</text>
</comment>
<name>A0A562EP65_RHORH</name>
<dbReference type="EMBL" id="VLJT01000009">
    <property type="protein sequence ID" value="TWH23528.1"/>
    <property type="molecule type" value="Genomic_DNA"/>
</dbReference>
<dbReference type="RefSeq" id="WP_026061848.1">
    <property type="nucleotide sequence ID" value="NZ_VLJT01000009.1"/>
</dbReference>
<evidence type="ECO:0000259" key="4">
    <source>
        <dbReference type="Pfam" id="PF00582"/>
    </source>
</evidence>
<keyword evidence="2" id="KW-0547">Nucleotide-binding</keyword>
<dbReference type="AlphaFoldDB" id="A0A562EP65"/>
<dbReference type="GO" id="GO:0005524">
    <property type="term" value="F:ATP binding"/>
    <property type="evidence" value="ECO:0007669"/>
    <property type="project" value="UniProtKB-KW"/>
</dbReference>
<evidence type="ECO:0000313" key="6">
    <source>
        <dbReference type="Proteomes" id="UP000317573"/>
    </source>
</evidence>
<dbReference type="InterPro" id="IPR006016">
    <property type="entry name" value="UspA"/>
</dbReference>
<dbReference type="InterPro" id="IPR014729">
    <property type="entry name" value="Rossmann-like_a/b/a_fold"/>
</dbReference>
<organism evidence="5 6">
    <name type="scientific">Rhodococcus rhodochrous J45</name>
    <dbReference type="NCBI Taxonomy" id="935266"/>
    <lineage>
        <taxon>Bacteria</taxon>
        <taxon>Bacillati</taxon>
        <taxon>Actinomycetota</taxon>
        <taxon>Actinomycetes</taxon>
        <taxon>Mycobacteriales</taxon>
        <taxon>Nocardiaceae</taxon>
        <taxon>Rhodococcus</taxon>
    </lineage>
</organism>
<evidence type="ECO:0000256" key="1">
    <source>
        <dbReference type="ARBA" id="ARBA00008791"/>
    </source>
</evidence>
<dbReference type="Pfam" id="PF00582">
    <property type="entry name" value="Usp"/>
    <property type="match status" value="2"/>
</dbReference>
<proteinExistence type="inferred from homology"/>
<feature type="domain" description="UspA" evidence="4">
    <location>
        <begin position="156"/>
        <end position="290"/>
    </location>
</feature>
<evidence type="ECO:0000313" key="5">
    <source>
        <dbReference type="EMBL" id="TWH23528.1"/>
    </source>
</evidence>
<keyword evidence="3" id="KW-0067">ATP-binding</keyword>
<feature type="domain" description="UspA" evidence="4">
    <location>
        <begin position="6"/>
        <end position="143"/>
    </location>
</feature>
<sequence length="290" mass="31323">MAAHHPIVAGVDGSRASLQAVAWAAREAERRRLPLSLVTIVSVRNTFGVPIGMPAGFFEQEESEGRDMLLDAAEYARRVVPEGELDIETHLCTDSPSLELVDRSKSASMVVVGAGDNRFGWERFGSVSRAVVTHTHAPAVVVRKLPHVDVNDISGPVVVGVDGSEHSVRAVSAAFEEASLRGTDVVAVHAWSDLEVRGPFRFRIDWDSVENKERALLSESLAGHGEEFPDVRVHPVVVLDQPSHYLASHAADAQLLVLGRRGRGGFPSLMLGSTTWALLHTVTCPVMVVP</sequence>
<dbReference type="Proteomes" id="UP000317573">
    <property type="component" value="Unassembled WGS sequence"/>
</dbReference>
<evidence type="ECO:0000256" key="2">
    <source>
        <dbReference type="ARBA" id="ARBA00022741"/>
    </source>
</evidence>
<dbReference type="PANTHER" id="PTHR46268">
    <property type="entry name" value="STRESS RESPONSE PROTEIN NHAX"/>
    <property type="match status" value="1"/>
</dbReference>
<dbReference type="InterPro" id="IPR006015">
    <property type="entry name" value="Universal_stress_UspA"/>
</dbReference>
<protein>
    <submittedName>
        <fullName evidence="5">Nucleotide-binding universal stress UspA family protein</fullName>
    </submittedName>
</protein>
<accession>A0A562EP65</accession>
<dbReference type="PANTHER" id="PTHR46268:SF27">
    <property type="entry name" value="UNIVERSAL STRESS PROTEIN RV2623"/>
    <property type="match status" value="1"/>
</dbReference>
<dbReference type="SUPFAM" id="SSF52402">
    <property type="entry name" value="Adenine nucleotide alpha hydrolases-like"/>
    <property type="match status" value="2"/>
</dbReference>
<evidence type="ECO:0000256" key="3">
    <source>
        <dbReference type="ARBA" id="ARBA00022840"/>
    </source>
</evidence>